<evidence type="ECO:0000313" key="2">
    <source>
        <dbReference type="EMBL" id="KAG0151907.1"/>
    </source>
</evidence>
<protein>
    <recommendedName>
        <fullName evidence="4">Secreted protein</fullName>
    </recommendedName>
</protein>
<reference evidence="2" key="1">
    <citation type="submission" date="2013-11" db="EMBL/GenBank/DDBJ databases">
        <title>Genome sequence of the fusiform rust pathogen reveals effectors for host alternation and coevolution with pine.</title>
        <authorList>
            <consortium name="DOE Joint Genome Institute"/>
            <person name="Smith K."/>
            <person name="Pendleton A."/>
            <person name="Kubisiak T."/>
            <person name="Anderson C."/>
            <person name="Salamov A."/>
            <person name="Aerts A."/>
            <person name="Riley R."/>
            <person name="Clum A."/>
            <person name="Lindquist E."/>
            <person name="Ence D."/>
            <person name="Campbell M."/>
            <person name="Kronenberg Z."/>
            <person name="Feau N."/>
            <person name="Dhillon B."/>
            <person name="Hamelin R."/>
            <person name="Burleigh J."/>
            <person name="Smith J."/>
            <person name="Yandell M."/>
            <person name="Nelson C."/>
            <person name="Grigoriev I."/>
            <person name="Davis J."/>
        </authorList>
    </citation>
    <scope>NUCLEOTIDE SEQUENCE</scope>
    <source>
        <strain evidence="2">G11</strain>
    </source>
</reference>
<feature type="chain" id="PRO_5040270269" description="Secreted protein" evidence="1">
    <location>
        <begin position="21"/>
        <end position="172"/>
    </location>
</feature>
<organism evidence="2 3">
    <name type="scientific">Cronartium quercuum f. sp. fusiforme G11</name>
    <dbReference type="NCBI Taxonomy" id="708437"/>
    <lineage>
        <taxon>Eukaryota</taxon>
        <taxon>Fungi</taxon>
        <taxon>Dikarya</taxon>
        <taxon>Basidiomycota</taxon>
        <taxon>Pucciniomycotina</taxon>
        <taxon>Pucciniomycetes</taxon>
        <taxon>Pucciniales</taxon>
        <taxon>Coleosporiaceae</taxon>
        <taxon>Cronartium</taxon>
    </lineage>
</organism>
<accession>A0A9P6NWX8</accession>
<sequence length="172" mass="18671">MHHLFLTLCAVFLCTTTILGAPSVPDPEVLPESTQARFALQGRLQMPADGDQFVNQGGAMGDMQLIYSWPTSLSKTNVQPEASSRTLAIDVILVPRREKGWNPGPHEVVLARGLRAKEGDLSQIQTNFVPPISTCGDYRLMVTENQILDNAVVQFTAGAPGVSVACSPLEYY</sequence>
<gene>
    <name evidence="2" type="ORF">CROQUDRAFT_650489</name>
</gene>
<evidence type="ECO:0008006" key="4">
    <source>
        <dbReference type="Google" id="ProtNLM"/>
    </source>
</evidence>
<proteinExistence type="predicted"/>
<name>A0A9P6NWX8_9BASI</name>
<keyword evidence="1" id="KW-0732">Signal</keyword>
<dbReference type="Proteomes" id="UP000886653">
    <property type="component" value="Unassembled WGS sequence"/>
</dbReference>
<evidence type="ECO:0000256" key="1">
    <source>
        <dbReference type="SAM" id="SignalP"/>
    </source>
</evidence>
<comment type="caution">
    <text evidence="2">The sequence shown here is derived from an EMBL/GenBank/DDBJ whole genome shotgun (WGS) entry which is preliminary data.</text>
</comment>
<dbReference type="AlphaFoldDB" id="A0A9P6NWX8"/>
<keyword evidence="3" id="KW-1185">Reference proteome</keyword>
<feature type="signal peptide" evidence="1">
    <location>
        <begin position="1"/>
        <end position="20"/>
    </location>
</feature>
<dbReference type="OrthoDB" id="2495838at2759"/>
<dbReference type="EMBL" id="MU167210">
    <property type="protein sequence ID" value="KAG0151907.1"/>
    <property type="molecule type" value="Genomic_DNA"/>
</dbReference>
<evidence type="ECO:0000313" key="3">
    <source>
        <dbReference type="Proteomes" id="UP000886653"/>
    </source>
</evidence>